<dbReference type="NCBIfam" id="NF002189">
    <property type="entry name" value="PRK01045.1-3"/>
    <property type="match status" value="1"/>
</dbReference>
<evidence type="ECO:0000256" key="5">
    <source>
        <dbReference type="HAMAP-Rule" id="MF_00191"/>
    </source>
</evidence>
<feature type="binding site" evidence="5">
    <location>
        <position position="166"/>
    </location>
    <ligand>
        <name>(2E)-4-hydroxy-3-methylbut-2-enyl diphosphate</name>
        <dbReference type="ChEBI" id="CHEBI:128753"/>
    </ligand>
</feature>
<dbReference type="HAMAP" id="MF_00191">
    <property type="entry name" value="IspH"/>
    <property type="match status" value="1"/>
</dbReference>
<dbReference type="Gene3D" id="3.40.1010.20">
    <property type="entry name" value="4-hydroxy-3-methylbut-2-enyl diphosphate reductase, catalytic domain"/>
    <property type="match status" value="2"/>
</dbReference>
<comment type="catalytic activity">
    <reaction evidence="5">
        <text>dimethylallyl diphosphate + 2 oxidized [2Fe-2S]-[ferredoxin] + H2O = (2E)-4-hydroxy-3-methylbut-2-enyl diphosphate + 2 reduced [2Fe-2S]-[ferredoxin] + 2 H(+)</text>
        <dbReference type="Rhea" id="RHEA:24825"/>
        <dbReference type="Rhea" id="RHEA-COMP:10000"/>
        <dbReference type="Rhea" id="RHEA-COMP:10001"/>
        <dbReference type="ChEBI" id="CHEBI:15377"/>
        <dbReference type="ChEBI" id="CHEBI:15378"/>
        <dbReference type="ChEBI" id="CHEBI:33737"/>
        <dbReference type="ChEBI" id="CHEBI:33738"/>
        <dbReference type="ChEBI" id="CHEBI:57623"/>
        <dbReference type="ChEBI" id="CHEBI:128753"/>
        <dbReference type="EC" id="1.17.7.4"/>
    </reaction>
</comment>
<comment type="similarity">
    <text evidence="5">Belongs to the IspH family.</text>
</comment>
<dbReference type="GO" id="GO:0050992">
    <property type="term" value="P:dimethylallyl diphosphate biosynthetic process"/>
    <property type="evidence" value="ECO:0007669"/>
    <property type="project" value="UniProtKB-UniRule"/>
</dbReference>
<keyword evidence="3 5" id="KW-0408">Iron</keyword>
<organism evidence="6 7">
    <name type="scientific">Undibacterium luofuense</name>
    <dbReference type="NCBI Taxonomy" id="2828733"/>
    <lineage>
        <taxon>Bacteria</taxon>
        <taxon>Pseudomonadati</taxon>
        <taxon>Pseudomonadota</taxon>
        <taxon>Betaproteobacteria</taxon>
        <taxon>Burkholderiales</taxon>
        <taxon>Oxalobacteraceae</taxon>
        <taxon>Undibacterium</taxon>
    </lineage>
</organism>
<dbReference type="AlphaFoldDB" id="A0A941DMT5"/>
<evidence type="ECO:0000313" key="6">
    <source>
        <dbReference type="EMBL" id="MBR7782805.1"/>
    </source>
</evidence>
<keyword evidence="5" id="KW-0414">Isoprene biosynthesis</keyword>
<feature type="binding site" evidence="5">
    <location>
        <position position="224"/>
    </location>
    <ligand>
        <name>isopentenyl diphosphate</name>
        <dbReference type="ChEBI" id="CHEBI:128769"/>
    </ligand>
</feature>
<dbReference type="PANTHER" id="PTHR30426:SF0">
    <property type="entry name" value="4-HYDROXY-3-METHYLBUT-2-ENYL DIPHOSPHATE REDUCTASE"/>
    <property type="match status" value="1"/>
</dbReference>
<feature type="binding site" evidence="5">
    <location>
        <position position="43"/>
    </location>
    <ligand>
        <name>(2E)-4-hydroxy-3-methylbut-2-enyl diphosphate</name>
        <dbReference type="ChEBI" id="CHEBI:128753"/>
    </ligand>
</feature>
<dbReference type="GO" id="GO:0019288">
    <property type="term" value="P:isopentenyl diphosphate biosynthetic process, methylerythritol 4-phosphate pathway"/>
    <property type="evidence" value="ECO:0007669"/>
    <property type="project" value="UniProtKB-UniRule"/>
</dbReference>
<feature type="binding site" evidence="5">
    <location>
        <position position="224"/>
    </location>
    <ligand>
        <name>(2E)-4-hydroxy-3-methylbut-2-enyl diphosphate</name>
        <dbReference type="ChEBI" id="CHEBI:128753"/>
    </ligand>
</feature>
<feature type="active site" description="Proton donor" evidence="5">
    <location>
        <position position="128"/>
    </location>
</feature>
<sequence length="314" mass="34090">MDKEILLAQPRGFCAGVDRAIEIVERALKQFGAPIYVRHEIVHNAFVVNDLREKGAVFIENLEDVPAGETLIFSAHGVSQAVRREAEARGVTVFDATCPLVTKVHIEVAKMRKEEREIIMIGHAGHPEVEGTMGQVDDGIHLVETVEDVARLQVADPEKLAYVSQTTLSVDDTADIIAALKARFPAIAEPKKGDICYATTNRQQAVKFMAPQVEVVIVVGSPNSSNSNRLREVAEKVGAKAYMVDHASQIQPVWLEGVSRVGLTAGASAPEVLVKEVIERLRELGAKSVRPLEGVEENVTFPLPKGLTGQPAVN</sequence>
<dbReference type="GO" id="GO:0016114">
    <property type="term" value="P:terpenoid biosynthetic process"/>
    <property type="evidence" value="ECO:0007669"/>
    <property type="project" value="UniProtKB-UniRule"/>
</dbReference>
<dbReference type="GO" id="GO:0046872">
    <property type="term" value="F:metal ion binding"/>
    <property type="evidence" value="ECO:0007669"/>
    <property type="project" value="UniProtKB-KW"/>
</dbReference>
<evidence type="ECO:0000256" key="3">
    <source>
        <dbReference type="ARBA" id="ARBA00023004"/>
    </source>
</evidence>
<feature type="binding site" evidence="5">
    <location>
        <position position="76"/>
    </location>
    <ligand>
        <name>(2E)-4-hydroxy-3-methylbut-2-enyl diphosphate</name>
        <dbReference type="ChEBI" id="CHEBI:128753"/>
    </ligand>
</feature>
<feature type="binding site" evidence="5">
    <location>
        <position position="43"/>
    </location>
    <ligand>
        <name>isopentenyl diphosphate</name>
        <dbReference type="ChEBI" id="CHEBI:128769"/>
    </ligand>
</feature>
<feature type="binding site" evidence="5">
    <location>
        <position position="268"/>
    </location>
    <ligand>
        <name>dimethylallyl diphosphate</name>
        <dbReference type="ChEBI" id="CHEBI:57623"/>
    </ligand>
</feature>
<gene>
    <name evidence="5 6" type="primary">ispH</name>
    <name evidence="6" type="synonym">lytB</name>
    <name evidence="6" type="ORF">KDM89_11670</name>
</gene>
<dbReference type="RefSeq" id="WP_212688113.1">
    <property type="nucleotide sequence ID" value="NZ_JAGSPN010000008.1"/>
</dbReference>
<comment type="function">
    <text evidence="5">Catalyzes the conversion of 1-hydroxy-2-methyl-2-(E)-butenyl 4-diphosphate (HMBPP) into a mixture of isopentenyl diphosphate (IPP) and dimethylallyl diphosphate (DMAPP). Acts in the terminal step of the DOXP/MEP pathway for isoprenoid precursor biosynthesis.</text>
</comment>
<comment type="pathway">
    <text evidence="5">Isoprenoid biosynthesis; dimethylallyl diphosphate biosynthesis; dimethylallyl diphosphate from (2E)-4-hydroxy-3-methylbutenyl diphosphate: step 1/1.</text>
</comment>
<feature type="binding site" evidence="5">
    <location>
        <position position="126"/>
    </location>
    <ligand>
        <name>isopentenyl diphosphate</name>
        <dbReference type="ChEBI" id="CHEBI:128769"/>
    </ligand>
</feature>
<evidence type="ECO:0000313" key="7">
    <source>
        <dbReference type="Proteomes" id="UP000680067"/>
    </source>
</evidence>
<dbReference type="NCBIfam" id="NF002190">
    <property type="entry name" value="PRK01045.1-4"/>
    <property type="match status" value="1"/>
</dbReference>
<feature type="binding site" evidence="5">
    <location>
        <position position="76"/>
    </location>
    <ligand>
        <name>isopentenyl diphosphate</name>
        <dbReference type="ChEBI" id="CHEBI:128769"/>
    </ligand>
</feature>
<feature type="binding site" evidence="5">
    <location>
        <position position="126"/>
    </location>
    <ligand>
        <name>(2E)-4-hydroxy-3-methylbut-2-enyl diphosphate</name>
        <dbReference type="ChEBI" id="CHEBI:128753"/>
    </ligand>
</feature>
<dbReference type="NCBIfam" id="NF002188">
    <property type="entry name" value="PRK01045.1-2"/>
    <property type="match status" value="1"/>
</dbReference>
<accession>A0A941DMT5</accession>
<feature type="binding site" evidence="5">
    <location>
        <position position="196"/>
    </location>
    <ligand>
        <name>[4Fe-4S] cluster</name>
        <dbReference type="ChEBI" id="CHEBI:49883"/>
    </ligand>
</feature>
<feature type="binding site" evidence="5">
    <location>
        <position position="76"/>
    </location>
    <ligand>
        <name>dimethylallyl diphosphate</name>
        <dbReference type="ChEBI" id="CHEBI:57623"/>
    </ligand>
</feature>
<evidence type="ECO:0000256" key="4">
    <source>
        <dbReference type="ARBA" id="ARBA00023014"/>
    </source>
</evidence>
<dbReference type="CDD" id="cd13944">
    <property type="entry name" value="lytB_ispH"/>
    <property type="match status" value="1"/>
</dbReference>
<keyword evidence="2 5" id="KW-0479">Metal-binding</keyword>
<feature type="binding site" evidence="5">
    <location>
        <position position="226"/>
    </location>
    <ligand>
        <name>isopentenyl diphosphate</name>
        <dbReference type="ChEBI" id="CHEBI:128769"/>
    </ligand>
</feature>
<name>A0A941DMT5_9BURK</name>
<feature type="binding site" evidence="5">
    <location>
        <position position="126"/>
    </location>
    <ligand>
        <name>dimethylallyl diphosphate</name>
        <dbReference type="ChEBI" id="CHEBI:57623"/>
    </ligand>
</feature>
<feature type="binding site" evidence="5">
    <location>
        <position position="268"/>
    </location>
    <ligand>
        <name>isopentenyl diphosphate</name>
        <dbReference type="ChEBI" id="CHEBI:128769"/>
    </ligand>
</feature>
<comment type="cofactor">
    <cofactor evidence="5">
        <name>[4Fe-4S] cluster</name>
        <dbReference type="ChEBI" id="CHEBI:49883"/>
    </cofactor>
    <text evidence="5">Binds 1 [4Fe-4S] cluster per subunit.</text>
</comment>
<dbReference type="Gene3D" id="3.40.50.11270">
    <property type="match status" value="1"/>
</dbReference>
<feature type="binding site" evidence="5">
    <location>
        <position position="225"/>
    </location>
    <ligand>
        <name>dimethylallyl diphosphate</name>
        <dbReference type="ChEBI" id="CHEBI:57623"/>
    </ligand>
</feature>
<keyword evidence="5 6" id="KW-0560">Oxidoreductase</keyword>
<proteinExistence type="inferred from homology"/>
<feature type="binding site" evidence="5">
    <location>
        <position position="224"/>
    </location>
    <ligand>
        <name>dimethylallyl diphosphate</name>
        <dbReference type="ChEBI" id="CHEBI:57623"/>
    </ligand>
</feature>
<feature type="binding site" evidence="5">
    <location>
        <position position="14"/>
    </location>
    <ligand>
        <name>[4Fe-4S] cluster</name>
        <dbReference type="ChEBI" id="CHEBI:49883"/>
    </ligand>
</feature>
<reference evidence="6" key="1">
    <citation type="submission" date="2021-04" db="EMBL/GenBank/DDBJ databases">
        <title>novel species isolated from subtropical streams in China.</title>
        <authorList>
            <person name="Lu H."/>
        </authorList>
    </citation>
    <scope>NUCLEOTIDE SEQUENCE</scope>
    <source>
        <strain evidence="6">LFS511W</strain>
    </source>
</reference>
<dbReference type="GO" id="GO:0051539">
    <property type="term" value="F:4 iron, 4 sulfur cluster binding"/>
    <property type="evidence" value="ECO:0007669"/>
    <property type="project" value="UniProtKB-UniRule"/>
</dbReference>
<feature type="binding site" evidence="5">
    <location>
        <position position="225"/>
    </location>
    <ligand>
        <name>isopentenyl diphosphate</name>
        <dbReference type="ChEBI" id="CHEBI:128769"/>
    </ligand>
</feature>
<protein>
    <recommendedName>
        <fullName evidence="5">4-hydroxy-3-methylbut-2-enyl diphosphate reductase</fullName>
        <shortName evidence="5">HMBPP reductase</shortName>
        <ecNumber evidence="5">1.17.7.4</ecNumber>
    </recommendedName>
</protein>
<keyword evidence="4 5" id="KW-0411">Iron-sulfur</keyword>
<dbReference type="Proteomes" id="UP000680067">
    <property type="component" value="Unassembled WGS sequence"/>
</dbReference>
<comment type="pathway">
    <text evidence="5">Isoprenoid biosynthesis; isopentenyl diphosphate biosynthesis via DXP pathway; isopentenyl diphosphate from 1-deoxy-D-xylulose 5-phosphate: step 6/6.</text>
</comment>
<feature type="binding site" evidence="5">
    <location>
        <position position="225"/>
    </location>
    <ligand>
        <name>(2E)-4-hydroxy-3-methylbut-2-enyl diphosphate</name>
        <dbReference type="ChEBI" id="CHEBI:128753"/>
    </ligand>
</feature>
<evidence type="ECO:0000256" key="1">
    <source>
        <dbReference type="ARBA" id="ARBA00022485"/>
    </source>
</evidence>
<comment type="caution">
    <text evidence="6">The sequence shown here is derived from an EMBL/GenBank/DDBJ whole genome shotgun (WGS) entry which is preliminary data.</text>
</comment>
<dbReference type="EC" id="1.17.7.4" evidence="5"/>
<dbReference type="PANTHER" id="PTHR30426">
    <property type="entry name" value="4-HYDROXY-3-METHYLBUT-2-ENYL DIPHOSPHATE REDUCTASE"/>
    <property type="match status" value="1"/>
</dbReference>
<feature type="binding site" evidence="5">
    <location>
        <position position="268"/>
    </location>
    <ligand>
        <name>(2E)-4-hydroxy-3-methylbut-2-enyl diphosphate</name>
        <dbReference type="ChEBI" id="CHEBI:128753"/>
    </ligand>
</feature>
<feature type="binding site" evidence="5">
    <location>
        <position position="43"/>
    </location>
    <ligand>
        <name>dimethylallyl diphosphate</name>
        <dbReference type="ChEBI" id="CHEBI:57623"/>
    </ligand>
</feature>
<dbReference type="GO" id="GO:0051745">
    <property type="term" value="F:4-hydroxy-3-methylbut-2-enyl diphosphate reductase activity"/>
    <property type="evidence" value="ECO:0007669"/>
    <property type="project" value="UniProtKB-UniRule"/>
</dbReference>
<comment type="catalytic activity">
    <reaction evidence="5">
        <text>isopentenyl diphosphate + 2 oxidized [2Fe-2S]-[ferredoxin] + H2O = (2E)-4-hydroxy-3-methylbut-2-enyl diphosphate + 2 reduced [2Fe-2S]-[ferredoxin] + 2 H(+)</text>
        <dbReference type="Rhea" id="RHEA:24488"/>
        <dbReference type="Rhea" id="RHEA-COMP:10000"/>
        <dbReference type="Rhea" id="RHEA-COMP:10001"/>
        <dbReference type="ChEBI" id="CHEBI:15377"/>
        <dbReference type="ChEBI" id="CHEBI:15378"/>
        <dbReference type="ChEBI" id="CHEBI:33737"/>
        <dbReference type="ChEBI" id="CHEBI:33738"/>
        <dbReference type="ChEBI" id="CHEBI:128753"/>
        <dbReference type="ChEBI" id="CHEBI:128769"/>
        <dbReference type="EC" id="1.17.7.4"/>
    </reaction>
</comment>
<feature type="binding site" evidence="5">
    <location>
        <position position="226"/>
    </location>
    <ligand>
        <name>(2E)-4-hydroxy-3-methylbut-2-enyl diphosphate</name>
        <dbReference type="ChEBI" id="CHEBI:128753"/>
    </ligand>
</feature>
<feature type="binding site" evidence="5">
    <location>
        <position position="226"/>
    </location>
    <ligand>
        <name>dimethylallyl diphosphate</name>
        <dbReference type="ChEBI" id="CHEBI:57623"/>
    </ligand>
</feature>
<dbReference type="EMBL" id="JAGSPN010000008">
    <property type="protein sequence ID" value="MBR7782805.1"/>
    <property type="molecule type" value="Genomic_DNA"/>
</dbReference>
<keyword evidence="1 5" id="KW-0004">4Fe-4S</keyword>
<evidence type="ECO:0000256" key="2">
    <source>
        <dbReference type="ARBA" id="ARBA00022723"/>
    </source>
</evidence>
<dbReference type="InterPro" id="IPR003451">
    <property type="entry name" value="LytB/IspH"/>
</dbReference>
<dbReference type="NCBIfam" id="TIGR00216">
    <property type="entry name" value="ispH_lytB"/>
    <property type="match status" value="1"/>
</dbReference>
<dbReference type="Pfam" id="PF02401">
    <property type="entry name" value="LYTB"/>
    <property type="match status" value="1"/>
</dbReference>
<keyword evidence="7" id="KW-1185">Reference proteome</keyword>
<feature type="binding site" evidence="5">
    <location>
        <position position="98"/>
    </location>
    <ligand>
        <name>[4Fe-4S] cluster</name>
        <dbReference type="ChEBI" id="CHEBI:49883"/>
    </ligand>
</feature>